<evidence type="ECO:0000313" key="1">
    <source>
        <dbReference type="EMBL" id="GBL88139.1"/>
    </source>
</evidence>
<accession>A0A4Y2B9Q8</accession>
<sequence>MVILQHCAALTSLGFIESSGALAELHRMGIAPYELKLRQCYWRDQEYDGVAYSETEFNEHRVREAVLHYPTIEELDFDGCCLRSMQCLRNLRNLVFLRIALDGDAEISSVTFNDVLQEIGPQLKHLSFNFDVPMDVSVLLQNCPNLESLRIEGHIFPEFANPAVRLTKLQRLTITFILVNVGRIFSFLSDCNQLTELFLLQAPFFDDQILHQFLKRNSLLNLKVAYLNYCGLTDLGFRELLLNAPQLEKVHIYNSNRNRNIFERVLIETNHKALFNDGLRSEDEFFEKRSFFYACDWD</sequence>
<dbReference type="EMBL" id="BGPR01000058">
    <property type="protein sequence ID" value="GBL88139.1"/>
    <property type="molecule type" value="Genomic_DNA"/>
</dbReference>
<proteinExistence type="predicted"/>
<gene>
    <name evidence="1" type="ORF">AVEN_117744_1</name>
</gene>
<dbReference type="OrthoDB" id="550575at2759"/>
<dbReference type="Proteomes" id="UP000499080">
    <property type="component" value="Unassembled WGS sequence"/>
</dbReference>
<dbReference type="InterPro" id="IPR032675">
    <property type="entry name" value="LRR_dom_sf"/>
</dbReference>
<evidence type="ECO:0000313" key="2">
    <source>
        <dbReference type="Proteomes" id="UP000499080"/>
    </source>
</evidence>
<protein>
    <submittedName>
        <fullName evidence="1">Uncharacterized protein</fullName>
    </submittedName>
</protein>
<dbReference type="SUPFAM" id="SSF52047">
    <property type="entry name" value="RNI-like"/>
    <property type="match status" value="1"/>
</dbReference>
<organism evidence="1 2">
    <name type="scientific">Araneus ventricosus</name>
    <name type="common">Orbweaver spider</name>
    <name type="synonym">Epeira ventricosa</name>
    <dbReference type="NCBI Taxonomy" id="182803"/>
    <lineage>
        <taxon>Eukaryota</taxon>
        <taxon>Metazoa</taxon>
        <taxon>Ecdysozoa</taxon>
        <taxon>Arthropoda</taxon>
        <taxon>Chelicerata</taxon>
        <taxon>Arachnida</taxon>
        <taxon>Araneae</taxon>
        <taxon>Araneomorphae</taxon>
        <taxon>Entelegynae</taxon>
        <taxon>Araneoidea</taxon>
        <taxon>Araneidae</taxon>
        <taxon>Araneus</taxon>
    </lineage>
</organism>
<keyword evidence="2" id="KW-1185">Reference proteome</keyword>
<reference evidence="1 2" key="1">
    <citation type="journal article" date="2019" name="Sci. Rep.">
        <title>Orb-weaving spider Araneus ventricosus genome elucidates the spidroin gene catalogue.</title>
        <authorList>
            <person name="Kono N."/>
            <person name="Nakamura H."/>
            <person name="Ohtoshi R."/>
            <person name="Moran D.A.P."/>
            <person name="Shinohara A."/>
            <person name="Yoshida Y."/>
            <person name="Fujiwara M."/>
            <person name="Mori M."/>
            <person name="Tomita M."/>
            <person name="Arakawa K."/>
        </authorList>
    </citation>
    <scope>NUCLEOTIDE SEQUENCE [LARGE SCALE GENOMIC DNA]</scope>
</reference>
<dbReference type="Gene3D" id="3.80.10.10">
    <property type="entry name" value="Ribonuclease Inhibitor"/>
    <property type="match status" value="1"/>
</dbReference>
<comment type="caution">
    <text evidence="1">The sequence shown here is derived from an EMBL/GenBank/DDBJ whole genome shotgun (WGS) entry which is preliminary data.</text>
</comment>
<name>A0A4Y2B9Q8_ARAVE</name>
<dbReference type="AlphaFoldDB" id="A0A4Y2B9Q8"/>